<sequence>MQVIRGGTTLQGEVRQVDGLVKVKVDEYAAREHGPFTVEMGGAKVKVGDRVEFVLHFVHDGEGTWRPIGKDGRVVVS</sequence>
<evidence type="ECO:0000313" key="1">
    <source>
        <dbReference type="EMBL" id="NBZ88494.1"/>
    </source>
</evidence>
<dbReference type="Proteomes" id="UP001193501">
    <property type="component" value="Unassembled WGS sequence"/>
</dbReference>
<proteinExistence type="predicted"/>
<accession>A0AAE4YAT5</accession>
<name>A0AAE4YAT5_9RHOB</name>
<evidence type="ECO:0000313" key="2">
    <source>
        <dbReference type="Proteomes" id="UP001193501"/>
    </source>
</evidence>
<dbReference type="AlphaFoldDB" id="A0AAE4YAT5"/>
<dbReference type="EMBL" id="JAABNR010000011">
    <property type="protein sequence ID" value="NBZ88494.1"/>
    <property type="molecule type" value="Genomic_DNA"/>
</dbReference>
<protein>
    <submittedName>
        <fullName evidence="1">Uncharacterized protein</fullName>
    </submittedName>
</protein>
<comment type="caution">
    <text evidence="1">The sequence shown here is derived from an EMBL/GenBank/DDBJ whole genome shotgun (WGS) entry which is preliminary data.</text>
</comment>
<organism evidence="1 2">
    <name type="scientific">Stagnihabitans tardus</name>
    <dbReference type="NCBI Taxonomy" id="2699202"/>
    <lineage>
        <taxon>Bacteria</taxon>
        <taxon>Pseudomonadati</taxon>
        <taxon>Pseudomonadota</taxon>
        <taxon>Alphaproteobacteria</taxon>
        <taxon>Rhodobacterales</taxon>
        <taxon>Paracoccaceae</taxon>
        <taxon>Stagnihabitans</taxon>
    </lineage>
</organism>
<keyword evidence="2" id="KW-1185">Reference proteome</keyword>
<reference evidence="1" key="1">
    <citation type="submission" date="2020-01" db="EMBL/GenBank/DDBJ databases">
        <authorList>
            <person name="Chen W.-M."/>
        </authorList>
    </citation>
    <scope>NUCLEOTIDE SEQUENCE</scope>
    <source>
        <strain evidence="1">CYK-10</strain>
    </source>
</reference>
<gene>
    <name evidence="1" type="ORF">GV832_12950</name>
</gene>
<dbReference type="RefSeq" id="WP_168775308.1">
    <property type="nucleotide sequence ID" value="NZ_JAABNR010000011.1"/>
</dbReference>